<comment type="caution">
    <text evidence="1">The sequence shown here is derived from an EMBL/GenBank/DDBJ whole genome shotgun (WGS) entry which is preliminary data.</text>
</comment>
<accession>A0ABV4X470</accession>
<gene>
    <name evidence="1" type="ORF">ACE1CC_09545</name>
</gene>
<reference evidence="1 2" key="1">
    <citation type="submission" date="2024-09" db="EMBL/GenBank/DDBJ databases">
        <title>Floridaenema gen nov. (Aerosakkonemataceae, Aerosakkonematales ord. nov., Cyanobacteria) from benthic tropical and subtropical fresh waters, with the description of four new species.</title>
        <authorList>
            <person name="Moretto J.A."/>
            <person name="Berthold D.E."/>
            <person name="Lefler F.W."/>
            <person name="Huang I.-S."/>
            <person name="Laughinghouse H. IV."/>
        </authorList>
    </citation>
    <scope>NUCLEOTIDE SEQUENCE [LARGE SCALE GENOMIC DNA]</scope>
    <source>
        <strain evidence="1 2">BLCC-F46</strain>
    </source>
</reference>
<protein>
    <submittedName>
        <fullName evidence="1">Uncharacterized protein</fullName>
    </submittedName>
</protein>
<proteinExistence type="predicted"/>
<dbReference type="RefSeq" id="WP_413270231.1">
    <property type="nucleotide sequence ID" value="NZ_JBHFNQ010000069.1"/>
</dbReference>
<dbReference type="EMBL" id="JBHFNQ010000069">
    <property type="protein sequence ID" value="MFB2877121.1"/>
    <property type="molecule type" value="Genomic_DNA"/>
</dbReference>
<sequence length="81" mass="8982">MTSDQVKAGSKVIMSHAERQAYLKKSGLADLFGVADLLPEVGEETPEVPKESSRLKYVRGLFKNKQSEIDRKSANDKEITS</sequence>
<dbReference type="Proteomes" id="UP001576774">
    <property type="component" value="Unassembled WGS sequence"/>
</dbReference>
<keyword evidence="2" id="KW-1185">Reference proteome</keyword>
<name>A0ABV4X470_9CYAN</name>
<evidence type="ECO:0000313" key="2">
    <source>
        <dbReference type="Proteomes" id="UP001576774"/>
    </source>
</evidence>
<organism evidence="1 2">
    <name type="scientific">Floridaenema aerugineum BLCC-F46</name>
    <dbReference type="NCBI Taxonomy" id="3153654"/>
    <lineage>
        <taxon>Bacteria</taxon>
        <taxon>Bacillati</taxon>
        <taxon>Cyanobacteriota</taxon>
        <taxon>Cyanophyceae</taxon>
        <taxon>Oscillatoriophycideae</taxon>
        <taxon>Aerosakkonematales</taxon>
        <taxon>Aerosakkonemataceae</taxon>
        <taxon>Floridanema</taxon>
        <taxon>Floridanema aerugineum</taxon>
    </lineage>
</organism>
<evidence type="ECO:0000313" key="1">
    <source>
        <dbReference type="EMBL" id="MFB2877121.1"/>
    </source>
</evidence>